<keyword evidence="2" id="KW-1185">Reference proteome</keyword>
<dbReference type="HOGENOM" id="CLU_677476_0_0_9"/>
<organism evidence="1 2">
    <name type="scientific">Facklamia hominis CCUG 36813</name>
    <dbReference type="NCBI Taxonomy" id="883111"/>
    <lineage>
        <taxon>Bacteria</taxon>
        <taxon>Bacillati</taxon>
        <taxon>Bacillota</taxon>
        <taxon>Bacilli</taxon>
        <taxon>Lactobacillales</taxon>
        <taxon>Aerococcaceae</taxon>
        <taxon>Facklamia</taxon>
    </lineage>
</organism>
<dbReference type="EMBL" id="AGZD01000007">
    <property type="protein sequence ID" value="EKB54548.1"/>
    <property type="molecule type" value="Genomic_DNA"/>
</dbReference>
<dbReference type="AlphaFoldDB" id="K1LWV0"/>
<dbReference type="Proteomes" id="UP000004465">
    <property type="component" value="Unassembled WGS sequence"/>
</dbReference>
<dbReference type="STRING" id="883111.HMPREF9706_00738"/>
<sequence length="406" mass="47089">MLRAKSGKGLLVMILIFTLTACGKSPSVKSLEHDISQTITKKQVDQDELESLVQRYQKLTDSEKRQVANYQELQEIQRKMDQLAIDHVELLIKSINPSVPDGQESIQKARRAYDDLTDDQQAYVANFSDLLQAEKKFKETVFTQTFQLMDKMSDLAVQDLAAVDTLKTLYSKLTASQIQHLPQNYQGIDSFIKDYKINLFDYLVDNSSYQSGLTNGQQTKELLNLIQIYKLLSAEDQTQAQQIETFKKMIQNYLFYYNNRQWDDPVFQRYRYLQECQKIPFEKLTKYPSSLKNRKIKITGQIIKSKHGSLIQPAHLWIQEDNKPDQIYRLTDLRIAKEPKLKVGDSLSFYGGYMGLEDGEPQIDLRYTELDNLGVITNNDPLMKINFDEALEDKRLELYKAAKTIQ</sequence>
<evidence type="ECO:0000313" key="2">
    <source>
        <dbReference type="Proteomes" id="UP000004465"/>
    </source>
</evidence>
<name>K1LWV0_9LACT</name>
<gene>
    <name evidence="1" type="ORF">HMPREF9706_00738</name>
</gene>
<comment type="caution">
    <text evidence="1">The sequence shown here is derived from an EMBL/GenBank/DDBJ whole genome shotgun (WGS) entry which is preliminary data.</text>
</comment>
<dbReference type="PATRIC" id="fig|883111.3.peg.735"/>
<dbReference type="PROSITE" id="PS51257">
    <property type="entry name" value="PROKAR_LIPOPROTEIN"/>
    <property type="match status" value="1"/>
</dbReference>
<reference evidence="1 2" key="1">
    <citation type="submission" date="2012-07" db="EMBL/GenBank/DDBJ databases">
        <title>The Genome Sequence of Facklamia hominis CCUG 36813.</title>
        <authorList>
            <consortium name="The Broad Institute Genome Sequencing Platform"/>
            <person name="Earl A."/>
            <person name="Ward D."/>
            <person name="Feldgarden M."/>
            <person name="Gevers D."/>
            <person name="Huys G."/>
            <person name="Walker B."/>
            <person name="Young S.K."/>
            <person name="Zeng Q."/>
            <person name="Gargeya S."/>
            <person name="Fitzgerald M."/>
            <person name="Haas B."/>
            <person name="Abouelleil A."/>
            <person name="Alvarado L."/>
            <person name="Arachchi H.M."/>
            <person name="Berlin A.M."/>
            <person name="Chapman S.B."/>
            <person name="Goldberg J."/>
            <person name="Griggs A."/>
            <person name="Gujja S."/>
            <person name="Hansen M."/>
            <person name="Howarth C."/>
            <person name="Imamovic A."/>
            <person name="Larimer J."/>
            <person name="McCowen C."/>
            <person name="Montmayeur A."/>
            <person name="Murphy C."/>
            <person name="Neiman D."/>
            <person name="Pearson M."/>
            <person name="Priest M."/>
            <person name="Roberts A."/>
            <person name="Saif S."/>
            <person name="Shea T."/>
            <person name="Sisk P."/>
            <person name="Sykes S."/>
            <person name="Wortman J."/>
            <person name="Nusbaum C."/>
            <person name="Birren B."/>
        </authorList>
    </citation>
    <scope>NUCLEOTIDE SEQUENCE [LARGE SCALE GENOMIC DNA]</scope>
    <source>
        <strain evidence="1 2">CCUG 36813</strain>
    </source>
</reference>
<accession>K1LWV0</accession>
<protein>
    <submittedName>
        <fullName evidence="1">Uncharacterized protein</fullName>
    </submittedName>
</protein>
<proteinExistence type="predicted"/>
<evidence type="ECO:0000313" key="1">
    <source>
        <dbReference type="EMBL" id="EKB54548.1"/>
    </source>
</evidence>